<evidence type="ECO:0000256" key="1">
    <source>
        <dbReference type="SAM" id="Coils"/>
    </source>
</evidence>
<evidence type="ECO:0000313" key="3">
    <source>
        <dbReference type="Proteomes" id="UP000193719"/>
    </source>
</evidence>
<dbReference type="Proteomes" id="UP000193719">
    <property type="component" value="Unassembled WGS sequence"/>
</dbReference>
<accession>A0A1Y1V1G4</accession>
<comment type="caution">
    <text evidence="2">The sequence shown here is derived from an EMBL/GenBank/DDBJ whole genome shotgun (WGS) entry which is preliminary data.</text>
</comment>
<sequence>MRISSEDIKKKEKENKLIEKKILKYKKKNDDLKEMIRMENINFIMELYIRLKDQKIRRERTNTIVSVKLKNIQEIVNNLSKVSNAFIDINYRLRILSAFLSTSKFKMYEDIISKEENEVKMKPDVVFELCQCFTKIKEILNSNYKKRRK</sequence>
<dbReference type="AlphaFoldDB" id="A0A1Y1V1G4"/>
<protein>
    <submittedName>
        <fullName evidence="2">Uncharacterized protein</fullName>
    </submittedName>
</protein>
<feature type="coiled-coil region" evidence="1">
    <location>
        <begin position="1"/>
        <end position="35"/>
    </location>
</feature>
<reference evidence="2 3" key="1">
    <citation type="submission" date="2016-08" db="EMBL/GenBank/DDBJ databases">
        <title>Genomes of anaerobic fungi encode conserved fungal cellulosomes for biomass hydrolysis.</title>
        <authorList>
            <consortium name="DOE Joint Genome Institute"/>
            <person name="Haitjema C.H."/>
            <person name="Gilmore S.P."/>
            <person name="Henske J.K."/>
            <person name="Solomon K.V."/>
            <person name="De Groot R."/>
            <person name="Kuo A."/>
            <person name="Mondo S.J."/>
            <person name="Salamov A.A."/>
            <person name="Labutti K."/>
            <person name="Zhao Z."/>
            <person name="Chiniquy J."/>
            <person name="Barry K."/>
            <person name="Brewer H.M."/>
            <person name="Purvine S.O."/>
            <person name="Wright A.T."/>
            <person name="Boxma B."/>
            <person name="Van Alen T."/>
            <person name="Hackstein J.H."/>
            <person name="Baker S.E."/>
            <person name="Grigoriev I.V."/>
            <person name="O'Malley M.A."/>
        </authorList>
    </citation>
    <scope>NUCLEOTIDE SEQUENCE [LARGE SCALE GENOMIC DNA]</scope>
    <source>
        <strain evidence="3">finn</strain>
    </source>
</reference>
<keyword evidence="1" id="KW-0175">Coiled coil</keyword>
<dbReference type="EMBL" id="MCFH01000042">
    <property type="protein sequence ID" value="ORX44987.1"/>
    <property type="molecule type" value="Genomic_DNA"/>
</dbReference>
<organism evidence="2 3">
    <name type="scientific">Piromyces finnis</name>
    <dbReference type="NCBI Taxonomy" id="1754191"/>
    <lineage>
        <taxon>Eukaryota</taxon>
        <taxon>Fungi</taxon>
        <taxon>Fungi incertae sedis</taxon>
        <taxon>Chytridiomycota</taxon>
        <taxon>Chytridiomycota incertae sedis</taxon>
        <taxon>Neocallimastigomycetes</taxon>
        <taxon>Neocallimastigales</taxon>
        <taxon>Neocallimastigaceae</taxon>
        <taxon>Piromyces</taxon>
    </lineage>
</organism>
<gene>
    <name evidence="2" type="ORF">BCR36DRAFT_120210</name>
</gene>
<dbReference type="OrthoDB" id="10656694at2759"/>
<keyword evidence="3" id="KW-1185">Reference proteome</keyword>
<name>A0A1Y1V1G4_9FUNG</name>
<evidence type="ECO:0000313" key="2">
    <source>
        <dbReference type="EMBL" id="ORX44987.1"/>
    </source>
</evidence>
<reference evidence="2 3" key="2">
    <citation type="submission" date="2016-08" db="EMBL/GenBank/DDBJ databases">
        <title>Pervasive Adenine N6-methylation of Active Genes in Fungi.</title>
        <authorList>
            <consortium name="DOE Joint Genome Institute"/>
            <person name="Mondo S.J."/>
            <person name="Dannebaum R.O."/>
            <person name="Kuo R.C."/>
            <person name="Labutti K."/>
            <person name="Haridas S."/>
            <person name="Kuo A."/>
            <person name="Salamov A."/>
            <person name="Ahrendt S.R."/>
            <person name="Lipzen A."/>
            <person name="Sullivan W."/>
            <person name="Andreopoulos W.B."/>
            <person name="Clum A."/>
            <person name="Lindquist E."/>
            <person name="Daum C."/>
            <person name="Ramamoorthy G.K."/>
            <person name="Gryganskyi A."/>
            <person name="Culley D."/>
            <person name="Magnuson J.K."/>
            <person name="James T.Y."/>
            <person name="O'Malley M.A."/>
            <person name="Stajich J.E."/>
            <person name="Spatafora J.W."/>
            <person name="Visel A."/>
            <person name="Grigoriev I.V."/>
        </authorList>
    </citation>
    <scope>NUCLEOTIDE SEQUENCE [LARGE SCALE GENOMIC DNA]</scope>
    <source>
        <strain evidence="3">finn</strain>
    </source>
</reference>
<proteinExistence type="predicted"/>